<organism evidence="1 2">
    <name type="scientific">Candidatus Dojkabacteria bacterium</name>
    <dbReference type="NCBI Taxonomy" id="2099670"/>
    <lineage>
        <taxon>Bacteria</taxon>
        <taxon>Candidatus Dojkabacteria</taxon>
    </lineage>
</organism>
<proteinExistence type="predicted"/>
<reference evidence="1" key="1">
    <citation type="submission" date="2020-04" db="EMBL/GenBank/DDBJ databases">
        <authorList>
            <person name="Zhang T."/>
        </authorList>
    </citation>
    <scope>NUCLEOTIDE SEQUENCE</scope>
    <source>
        <strain evidence="1">HKST-UBA09</strain>
    </source>
</reference>
<dbReference type="EMBL" id="JAGQLF010000043">
    <property type="protein sequence ID" value="MCA9387069.1"/>
    <property type="molecule type" value="Genomic_DNA"/>
</dbReference>
<evidence type="ECO:0000313" key="1">
    <source>
        <dbReference type="EMBL" id="MCA9387069.1"/>
    </source>
</evidence>
<evidence type="ECO:0000313" key="2">
    <source>
        <dbReference type="Proteomes" id="UP000714915"/>
    </source>
</evidence>
<name>A0A955RLH2_9BACT</name>
<reference evidence="1" key="2">
    <citation type="journal article" date="2021" name="Microbiome">
        <title>Successional dynamics and alternative stable states in a saline activated sludge microbial community over 9 years.</title>
        <authorList>
            <person name="Wang Y."/>
            <person name="Ye J."/>
            <person name="Ju F."/>
            <person name="Liu L."/>
            <person name="Boyd J.A."/>
            <person name="Deng Y."/>
            <person name="Parks D.H."/>
            <person name="Jiang X."/>
            <person name="Yin X."/>
            <person name="Woodcroft B.J."/>
            <person name="Tyson G.W."/>
            <person name="Hugenholtz P."/>
            <person name="Polz M.F."/>
            <person name="Zhang T."/>
        </authorList>
    </citation>
    <scope>NUCLEOTIDE SEQUENCE</scope>
    <source>
        <strain evidence="1">HKST-UBA09</strain>
    </source>
</reference>
<gene>
    <name evidence="1" type="ORF">KC669_03475</name>
</gene>
<dbReference type="AlphaFoldDB" id="A0A955RLH2"/>
<protein>
    <submittedName>
        <fullName evidence="1">Uncharacterized protein</fullName>
    </submittedName>
</protein>
<comment type="caution">
    <text evidence="1">The sequence shown here is derived from an EMBL/GenBank/DDBJ whole genome shotgun (WGS) entry which is preliminary data.</text>
</comment>
<accession>A0A955RLH2</accession>
<dbReference type="Proteomes" id="UP000714915">
    <property type="component" value="Unassembled WGS sequence"/>
</dbReference>
<sequence>MSDFAPEVTSHERKMEVLEQALRDERKIHIMKLERQVQMERQESSLEDPGFLINELIERNPDLQKYSGARFEVAINPMKDANPSLLRRLLWNEQAYLREQIGQMSSEELKTFTFVMNAGQVYRVIDPTTGEIILRANIIDLIDEV</sequence>